<proteinExistence type="predicted"/>
<dbReference type="AlphaFoldDB" id="A0A542ZJR9"/>
<dbReference type="Proteomes" id="UP000319514">
    <property type="component" value="Unassembled WGS sequence"/>
</dbReference>
<keyword evidence="3" id="KW-1185">Reference proteome</keyword>
<dbReference type="PANTHER" id="PTHR33336:SF3">
    <property type="entry name" value="ABM DOMAIN-CONTAINING PROTEIN"/>
    <property type="match status" value="1"/>
</dbReference>
<comment type="caution">
    <text evidence="2">The sequence shown here is derived from an EMBL/GenBank/DDBJ whole genome shotgun (WGS) entry which is preliminary data.</text>
</comment>
<dbReference type="PANTHER" id="PTHR33336">
    <property type="entry name" value="QUINOL MONOOXYGENASE YGIN-RELATED"/>
    <property type="match status" value="1"/>
</dbReference>
<dbReference type="Gene3D" id="3.30.70.100">
    <property type="match status" value="1"/>
</dbReference>
<evidence type="ECO:0000313" key="3">
    <source>
        <dbReference type="Proteomes" id="UP000319514"/>
    </source>
</evidence>
<name>A0A542ZJR9_9MICO</name>
<dbReference type="EMBL" id="VFOQ01000001">
    <property type="protein sequence ID" value="TQL60420.1"/>
    <property type="molecule type" value="Genomic_DNA"/>
</dbReference>
<dbReference type="Pfam" id="PF03992">
    <property type="entry name" value="ABM"/>
    <property type="match status" value="1"/>
</dbReference>
<dbReference type="GO" id="GO:0004497">
    <property type="term" value="F:monooxygenase activity"/>
    <property type="evidence" value="ECO:0007669"/>
    <property type="project" value="UniProtKB-KW"/>
</dbReference>
<keyword evidence="2" id="KW-0560">Oxidoreductase</keyword>
<dbReference type="RefSeq" id="WP_141788321.1">
    <property type="nucleotide sequence ID" value="NZ_BAAAKX010000021.1"/>
</dbReference>
<reference evidence="2 3" key="1">
    <citation type="submission" date="2019-06" db="EMBL/GenBank/DDBJ databases">
        <title>Sequencing the genomes of 1000 actinobacteria strains.</title>
        <authorList>
            <person name="Klenk H.-P."/>
        </authorList>
    </citation>
    <scope>NUCLEOTIDE SEQUENCE [LARGE SCALE GENOMIC DNA]</scope>
    <source>
        <strain evidence="2 3">DSM 18082</strain>
    </source>
</reference>
<dbReference type="InterPro" id="IPR007138">
    <property type="entry name" value="ABM_dom"/>
</dbReference>
<sequence length="109" mass="12238">MIFITAKFQVKPEHADAWPQISQRFTEATRAEPGCLWFDWSRSLDDPQEYVLVEAFRDEAAGGAHVQSEHFRTATAELPAYLVRTPKIVNVTVEGTDWSELGEMAVPGS</sequence>
<evidence type="ECO:0000313" key="2">
    <source>
        <dbReference type="EMBL" id="TQL60420.1"/>
    </source>
</evidence>
<feature type="domain" description="ABM" evidence="1">
    <location>
        <begin position="2"/>
        <end position="93"/>
    </location>
</feature>
<dbReference type="InterPro" id="IPR050744">
    <property type="entry name" value="AI-2_Isomerase_LsrG"/>
</dbReference>
<gene>
    <name evidence="2" type="ORF">FB474_1808</name>
</gene>
<keyword evidence="2" id="KW-0503">Monooxygenase</keyword>
<organism evidence="2 3">
    <name type="scientific">Oryzihumus leptocrescens</name>
    <dbReference type="NCBI Taxonomy" id="297536"/>
    <lineage>
        <taxon>Bacteria</taxon>
        <taxon>Bacillati</taxon>
        <taxon>Actinomycetota</taxon>
        <taxon>Actinomycetes</taxon>
        <taxon>Micrococcales</taxon>
        <taxon>Intrasporangiaceae</taxon>
        <taxon>Oryzihumus</taxon>
    </lineage>
</organism>
<evidence type="ECO:0000259" key="1">
    <source>
        <dbReference type="PROSITE" id="PS51725"/>
    </source>
</evidence>
<dbReference type="PROSITE" id="PS51725">
    <property type="entry name" value="ABM"/>
    <property type="match status" value="1"/>
</dbReference>
<dbReference type="SUPFAM" id="SSF54909">
    <property type="entry name" value="Dimeric alpha+beta barrel"/>
    <property type="match status" value="1"/>
</dbReference>
<accession>A0A542ZJR9</accession>
<dbReference type="InterPro" id="IPR011008">
    <property type="entry name" value="Dimeric_a/b-barrel"/>
</dbReference>
<dbReference type="OrthoDB" id="8452260at2"/>
<protein>
    <submittedName>
        <fullName evidence="2">Quinol monooxygenase YgiN</fullName>
    </submittedName>
</protein>